<dbReference type="InterPro" id="IPR016873">
    <property type="entry name" value="Caps_polysacc_synth_BcbE_prd"/>
</dbReference>
<evidence type="ECO:0000259" key="3">
    <source>
        <dbReference type="Pfam" id="PF00483"/>
    </source>
</evidence>
<reference evidence="4 5" key="1">
    <citation type="submission" date="2020-04" db="EMBL/GenBank/DDBJ databases">
        <title>Genome sequencing of Rosenbergiella species.</title>
        <authorList>
            <person name="Alvarez-Perez S."/>
            <person name="Lievens B."/>
        </authorList>
    </citation>
    <scope>NUCLEOTIDE SEQUENCE [LARGE SCALE GENOMIC DNA]</scope>
    <source>
        <strain evidence="4 5">CdVSA20.1</strain>
    </source>
</reference>
<protein>
    <submittedName>
        <fullName evidence="4">NTP transferase domain-containing protein</fullName>
    </submittedName>
</protein>
<organism evidence="4 5">
    <name type="scientific">Rosenbergiella australiborealis</name>
    <dbReference type="NCBI Taxonomy" id="1544696"/>
    <lineage>
        <taxon>Bacteria</taxon>
        <taxon>Pseudomonadati</taxon>
        <taxon>Pseudomonadota</taxon>
        <taxon>Gammaproteobacteria</taxon>
        <taxon>Enterobacterales</taxon>
        <taxon>Erwiniaceae</taxon>
        <taxon>Rosenbergiella</taxon>
    </lineage>
</organism>
<name>A0ABS5T6D6_9GAMM</name>
<dbReference type="Pfam" id="PF00483">
    <property type="entry name" value="NTP_transferase"/>
    <property type="match status" value="1"/>
</dbReference>
<dbReference type="Gene3D" id="3.90.550.10">
    <property type="entry name" value="Spore Coat Polysaccharide Biosynthesis Protein SpsA, Chain A"/>
    <property type="match status" value="1"/>
</dbReference>
<proteinExistence type="predicted"/>
<dbReference type="EMBL" id="JABBFO010000010">
    <property type="protein sequence ID" value="MBT0727909.1"/>
    <property type="molecule type" value="Genomic_DNA"/>
</dbReference>
<dbReference type="PANTHER" id="PTHR43584">
    <property type="entry name" value="NUCLEOTIDYL TRANSFERASE"/>
    <property type="match status" value="1"/>
</dbReference>
<evidence type="ECO:0000313" key="5">
    <source>
        <dbReference type="Proteomes" id="UP000786875"/>
    </source>
</evidence>
<keyword evidence="2" id="KW-0548">Nucleotidyltransferase</keyword>
<accession>A0ABS5T6D6</accession>
<dbReference type="PIRSF" id="PIRSF028162">
    <property type="entry name" value="BcbE_prd"/>
    <property type="match status" value="1"/>
</dbReference>
<evidence type="ECO:0000256" key="2">
    <source>
        <dbReference type="ARBA" id="ARBA00022695"/>
    </source>
</evidence>
<dbReference type="InterPro" id="IPR005835">
    <property type="entry name" value="NTP_transferase_dom"/>
</dbReference>
<evidence type="ECO:0000313" key="4">
    <source>
        <dbReference type="EMBL" id="MBT0727909.1"/>
    </source>
</evidence>
<sequence length="251" mass="28730">MINIIIPMAGEGSRFKKEGFPDPKPLIKVNDKHMIELVVNNIKPTCEHRFIFICQAEHLSTTHLEKILKRTCDNAIIISMDRKTAGAAETVLVAEKYINNDSPLMIANCDQWIDIDINEYLDAFNHQKSDGMIMTMTANDPKWSYLRIAQQGYVCEVREKEVISTEASVGIYNFKRGSDYCYAAKRMIEDNNLSNGEYYVAPTYNYLIQERKSVIDFYNIGEEYKGMYGLGIPTDLSKFLKNSISKKATDF</sequence>
<dbReference type="CDD" id="cd04183">
    <property type="entry name" value="GT2_BcE_like"/>
    <property type="match status" value="1"/>
</dbReference>
<dbReference type="InterPro" id="IPR050065">
    <property type="entry name" value="GlmU-like"/>
</dbReference>
<comment type="caution">
    <text evidence="4">The sequence shown here is derived from an EMBL/GenBank/DDBJ whole genome shotgun (WGS) entry which is preliminary data.</text>
</comment>
<keyword evidence="5" id="KW-1185">Reference proteome</keyword>
<dbReference type="Proteomes" id="UP000786875">
    <property type="component" value="Unassembled WGS sequence"/>
</dbReference>
<dbReference type="RefSeq" id="WP_214214906.1">
    <property type="nucleotide sequence ID" value="NZ_JABBFO010000010.1"/>
</dbReference>
<keyword evidence="1 4" id="KW-0808">Transferase</keyword>
<gene>
    <name evidence="4" type="ORF">HGT73_11090</name>
</gene>
<dbReference type="PANTHER" id="PTHR43584:SF8">
    <property type="entry name" value="N-ACETYLMURAMATE ALPHA-1-PHOSPHATE URIDYLYLTRANSFERASE"/>
    <property type="match status" value="1"/>
</dbReference>
<dbReference type="GO" id="GO:0016740">
    <property type="term" value="F:transferase activity"/>
    <property type="evidence" value="ECO:0007669"/>
    <property type="project" value="UniProtKB-KW"/>
</dbReference>
<feature type="domain" description="Nucleotidyl transferase" evidence="3">
    <location>
        <begin position="7"/>
        <end position="178"/>
    </location>
</feature>
<evidence type="ECO:0000256" key="1">
    <source>
        <dbReference type="ARBA" id="ARBA00022679"/>
    </source>
</evidence>
<dbReference type="InterPro" id="IPR029044">
    <property type="entry name" value="Nucleotide-diphossugar_trans"/>
</dbReference>
<dbReference type="SUPFAM" id="SSF53448">
    <property type="entry name" value="Nucleotide-diphospho-sugar transferases"/>
    <property type="match status" value="1"/>
</dbReference>